<dbReference type="PANTHER" id="PTHR31240:SF0">
    <property type="entry name" value="MATERNAL EFFECT EMBRYO ARREST 18"/>
    <property type="match status" value="1"/>
</dbReference>
<dbReference type="AlphaFoldDB" id="A0A6A6Q280"/>
<dbReference type="EMBL" id="MU001632">
    <property type="protein sequence ID" value="KAF2486094.1"/>
    <property type="molecule type" value="Genomic_DNA"/>
</dbReference>
<dbReference type="OrthoDB" id="10267139at2759"/>
<sequence length="488" mass="52966">MATHDFANEGHSTLKPPYDLAGFQSLGWGSGYQTPSRGGIVVFSGGSAANNLVDLFNQVRAANDTTLTYVIPISDNGGSSSELIRVFGGPGIGDVRSRLVRLIPEDGGEETKAIKQFFNYRLPPSYSEARVEWLDIVDANHLLWNGISSPKRELIRSFLNAFNLEVVKRLRPTSRFDFSGASIGNLFLTGARLFTGSFESAVYLLSSICAVPASTSVLPVLNTNFAHHIAAGLSDGTVITGQNSISHPSNPSQAVPGARTASIARLIESEMEEQDKVEDANLPGTLPVLRKPAIKFSKEDEEDIPARIQRVWYINPYGQEISLPANPRVVEAIHGAKCIIYSIGSLFTSILPSLILRNVGEAVASPAIRTKILILNGTIDRETGPRDDPFTALDFVAAISNACAQSRGSPPPERVDYARYVTHIVHLVGQSSPRVDKQEFADIGIESVRLYGPREGRYDEKGLAQALGAIIGRRDLKSDRTRRNTLVG</sequence>
<reference evidence="1" key="1">
    <citation type="journal article" date="2020" name="Stud. Mycol.">
        <title>101 Dothideomycetes genomes: a test case for predicting lifestyles and emergence of pathogens.</title>
        <authorList>
            <person name="Haridas S."/>
            <person name="Albert R."/>
            <person name="Binder M."/>
            <person name="Bloem J."/>
            <person name="Labutti K."/>
            <person name="Salamov A."/>
            <person name="Andreopoulos B."/>
            <person name="Baker S."/>
            <person name="Barry K."/>
            <person name="Bills G."/>
            <person name="Bluhm B."/>
            <person name="Cannon C."/>
            <person name="Castanera R."/>
            <person name="Culley D."/>
            <person name="Daum C."/>
            <person name="Ezra D."/>
            <person name="Gonzalez J."/>
            <person name="Henrissat B."/>
            <person name="Kuo A."/>
            <person name="Liang C."/>
            <person name="Lipzen A."/>
            <person name="Lutzoni F."/>
            <person name="Magnuson J."/>
            <person name="Mondo S."/>
            <person name="Nolan M."/>
            <person name="Ohm R."/>
            <person name="Pangilinan J."/>
            <person name="Park H.-J."/>
            <person name="Ramirez L."/>
            <person name="Alfaro M."/>
            <person name="Sun H."/>
            <person name="Tritt A."/>
            <person name="Yoshinaga Y."/>
            <person name="Zwiers L.-H."/>
            <person name="Turgeon B."/>
            <person name="Goodwin S."/>
            <person name="Spatafora J."/>
            <person name="Crous P."/>
            <person name="Grigoriev I."/>
        </authorList>
    </citation>
    <scope>NUCLEOTIDE SEQUENCE</scope>
    <source>
        <strain evidence="1">CBS 113389</strain>
    </source>
</reference>
<evidence type="ECO:0000313" key="2">
    <source>
        <dbReference type="Proteomes" id="UP000799767"/>
    </source>
</evidence>
<dbReference type="InterPro" id="IPR002882">
    <property type="entry name" value="CofD"/>
</dbReference>
<keyword evidence="2" id="KW-1185">Reference proteome</keyword>
<name>A0A6A6Q280_9PEZI</name>
<dbReference type="CDD" id="cd07187">
    <property type="entry name" value="YvcK_like"/>
    <property type="match status" value="1"/>
</dbReference>
<dbReference type="GeneID" id="54471609"/>
<dbReference type="PANTHER" id="PTHR31240">
    <property type="entry name" value="MATERNAL EFFECT EMBRYO ARREST 18"/>
    <property type="match status" value="1"/>
</dbReference>
<accession>A0A6A6Q280</accession>
<dbReference type="GO" id="GO:0043743">
    <property type="term" value="F:LPPG:FO 2-phospho-L-lactate transferase activity"/>
    <property type="evidence" value="ECO:0007669"/>
    <property type="project" value="InterPro"/>
</dbReference>
<dbReference type="Gene3D" id="3.40.50.10680">
    <property type="entry name" value="CofD-like domains"/>
    <property type="match status" value="1"/>
</dbReference>
<dbReference type="InterPro" id="IPR038136">
    <property type="entry name" value="CofD-like_dom_sf"/>
</dbReference>
<evidence type="ECO:0000313" key="1">
    <source>
        <dbReference type="EMBL" id="KAF2486094.1"/>
    </source>
</evidence>
<dbReference type="Pfam" id="PF01933">
    <property type="entry name" value="CofD"/>
    <property type="match status" value="1"/>
</dbReference>
<protein>
    <submittedName>
        <fullName evidence="1">UPF0052 domain protein</fullName>
    </submittedName>
</protein>
<dbReference type="SUPFAM" id="SSF142338">
    <property type="entry name" value="CofD-like"/>
    <property type="match status" value="1"/>
</dbReference>
<gene>
    <name evidence="1" type="ORF">BDY17DRAFT_245183</name>
</gene>
<organism evidence="1 2">
    <name type="scientific">Neohortaea acidophila</name>
    <dbReference type="NCBI Taxonomy" id="245834"/>
    <lineage>
        <taxon>Eukaryota</taxon>
        <taxon>Fungi</taxon>
        <taxon>Dikarya</taxon>
        <taxon>Ascomycota</taxon>
        <taxon>Pezizomycotina</taxon>
        <taxon>Dothideomycetes</taxon>
        <taxon>Dothideomycetidae</taxon>
        <taxon>Mycosphaerellales</taxon>
        <taxon>Teratosphaeriaceae</taxon>
        <taxon>Neohortaea</taxon>
    </lineage>
</organism>
<dbReference type="RefSeq" id="XP_033592663.1">
    <property type="nucleotide sequence ID" value="XM_033730607.1"/>
</dbReference>
<proteinExistence type="predicted"/>
<dbReference type="Proteomes" id="UP000799767">
    <property type="component" value="Unassembled WGS sequence"/>
</dbReference>